<feature type="transmembrane region" description="Helical" evidence="2">
    <location>
        <begin position="316"/>
        <end position="337"/>
    </location>
</feature>
<keyword evidence="2" id="KW-0472">Membrane</keyword>
<dbReference type="Proteomes" id="UP001217918">
    <property type="component" value="Unassembled WGS sequence"/>
</dbReference>
<feature type="transmembrane region" description="Helical" evidence="2">
    <location>
        <begin position="152"/>
        <end position="170"/>
    </location>
</feature>
<feature type="transmembrane region" description="Helical" evidence="2">
    <location>
        <begin position="412"/>
        <end position="439"/>
    </location>
</feature>
<feature type="transmembrane region" description="Helical" evidence="2">
    <location>
        <begin position="176"/>
        <end position="199"/>
    </location>
</feature>
<dbReference type="AlphaFoldDB" id="A0AAD9I8N1"/>
<keyword evidence="4" id="KW-1185">Reference proteome</keyword>
<evidence type="ECO:0008006" key="5">
    <source>
        <dbReference type="Google" id="ProtNLM"/>
    </source>
</evidence>
<organism evidence="3 4">
    <name type="scientific">Phyllachora maydis</name>
    <dbReference type="NCBI Taxonomy" id="1825666"/>
    <lineage>
        <taxon>Eukaryota</taxon>
        <taxon>Fungi</taxon>
        <taxon>Dikarya</taxon>
        <taxon>Ascomycota</taxon>
        <taxon>Pezizomycotina</taxon>
        <taxon>Sordariomycetes</taxon>
        <taxon>Sordariomycetidae</taxon>
        <taxon>Phyllachorales</taxon>
        <taxon>Phyllachoraceae</taxon>
        <taxon>Phyllachora</taxon>
    </lineage>
</organism>
<keyword evidence="2" id="KW-1133">Transmembrane helix</keyword>
<sequence>MDREGEAGIGANMPRPPDAAVQETSFAADVPAGDTRTGSGSVLAHDTAAAWAAKPSSTRAMAPDLLRGVLMALMVLDHSVMQLRSWPHGTSPGGERDSVVVHEWNRPVAYVVRTLTHLCAPGFTFLLGMGVVFLGRSRAALGWSWWSLMRHFVVRTVVLTVTTVLLGLFLSRGKLWFMNIVLFALAVDYLLVGLLWLLLAKTEPVLAYWILKVLPDKAQDDASEPLIRSRRGLEAIAPDRKIMRASDASWHAHNLVLLAMAVATIFWNLGLSPTHGHCAAQQAPLGGTQPAAAAAAAALPANDLVRIWFYPVAGTWYVSAFPPLAWLSFALLGLLYGRVLLARTWSGPALALGNMAVGLAFALLLVLTRLVGFGNLSEGCLQTADQGAHPGRNAYLASARSFFYVTKYPPDVAFWALSLGANHILLAVLGAVPATVAAGPLRPLLAFGRSALFFYVVHMVLLTLTGPLFVALLGHDGTGFRDPMTGRPVDGPAVDQLWGYFGHWVVVLAIMWPLCEWYAAFKSRTGVHSIWRFF</sequence>
<evidence type="ECO:0000256" key="2">
    <source>
        <dbReference type="SAM" id="Phobius"/>
    </source>
</evidence>
<dbReference type="EMBL" id="JAQQPM010000006">
    <property type="protein sequence ID" value="KAK2073193.1"/>
    <property type="molecule type" value="Genomic_DNA"/>
</dbReference>
<name>A0AAD9I8N1_9PEZI</name>
<protein>
    <recommendedName>
        <fullName evidence="5">Heparan-alpha-glucosaminide N-acetyltransferase catalytic domain-containing protein</fullName>
    </recommendedName>
</protein>
<evidence type="ECO:0000313" key="4">
    <source>
        <dbReference type="Proteomes" id="UP001217918"/>
    </source>
</evidence>
<reference evidence="3" key="1">
    <citation type="journal article" date="2023" name="Mol. Plant Microbe Interact.">
        <title>Elucidating the Obligate Nature and Biological Capacity of an Invasive Fungal Corn Pathogen.</title>
        <authorList>
            <person name="MacCready J.S."/>
            <person name="Roggenkamp E.M."/>
            <person name="Gdanetz K."/>
            <person name="Chilvers M.I."/>
        </authorList>
    </citation>
    <scope>NUCLEOTIDE SEQUENCE</scope>
    <source>
        <strain evidence="3">PM02</strain>
    </source>
</reference>
<keyword evidence="2" id="KW-0812">Transmembrane</keyword>
<feature type="transmembrane region" description="Helical" evidence="2">
    <location>
        <begin position="110"/>
        <end position="132"/>
    </location>
</feature>
<feature type="region of interest" description="Disordered" evidence="1">
    <location>
        <begin position="1"/>
        <end position="21"/>
    </location>
</feature>
<feature type="transmembrane region" description="Helical" evidence="2">
    <location>
        <begin position="250"/>
        <end position="267"/>
    </location>
</feature>
<evidence type="ECO:0000313" key="3">
    <source>
        <dbReference type="EMBL" id="KAK2073193.1"/>
    </source>
</evidence>
<gene>
    <name evidence="3" type="ORF">P8C59_007491</name>
</gene>
<feature type="transmembrane region" description="Helical" evidence="2">
    <location>
        <begin position="497"/>
        <end position="515"/>
    </location>
</feature>
<proteinExistence type="predicted"/>
<accession>A0AAD9I8N1</accession>
<comment type="caution">
    <text evidence="3">The sequence shown here is derived from an EMBL/GenBank/DDBJ whole genome shotgun (WGS) entry which is preliminary data.</text>
</comment>
<dbReference type="PANTHER" id="PTHR40407:SF1">
    <property type="entry name" value="HEPARAN-ALPHA-GLUCOSAMINIDE N-ACETYLTRANSFERASE CATALYTIC DOMAIN-CONTAINING PROTEIN"/>
    <property type="match status" value="1"/>
</dbReference>
<feature type="transmembrane region" description="Helical" evidence="2">
    <location>
        <begin position="349"/>
        <end position="367"/>
    </location>
</feature>
<dbReference type="PANTHER" id="PTHR40407">
    <property type="entry name" value="MEMBRANE PROTEIN-LIKE PROTEIN"/>
    <property type="match status" value="1"/>
</dbReference>
<evidence type="ECO:0000256" key="1">
    <source>
        <dbReference type="SAM" id="MobiDB-lite"/>
    </source>
</evidence>
<feature type="transmembrane region" description="Helical" evidence="2">
    <location>
        <begin position="451"/>
        <end position="474"/>
    </location>
</feature>